<sequence>MFASPASRRFYQAFFRWDKTTSRACQRIPQNTFTARRFSAQPKKCNTNYVSHEVETSNKTQNGKRHEATSGSDMDSTMRLVMRKLPQPAVVVTALAPDAALCRRTTTSKAFASSRGMTVSSFTTVSVSDRNVIISFNIRKPSGTWDAITHHKRFAIHILEASAEGAHIAGLFTRGDAQAGFTELVEGKGDTLRYNLADGSASLSCHAEEGAVVKSHEGEMPQELLNAPQIMSKAVFAQLDCRLLPDSCVSVSDHVIVVAEVCKFQNMKQSVDSTDADKTVSFLGYWDRHFVSKANTDGLHMSKPSSIPAKTKSAAEQEPLVASK</sequence>
<dbReference type="Pfam" id="PF01613">
    <property type="entry name" value="Flavin_Reduct"/>
    <property type="match status" value="1"/>
</dbReference>
<dbReference type="EMBL" id="JBBWRZ010000002">
    <property type="protein sequence ID" value="KAK8243640.1"/>
    <property type="molecule type" value="Genomic_DNA"/>
</dbReference>
<feature type="region of interest" description="Disordered" evidence="2">
    <location>
        <begin position="53"/>
        <end position="73"/>
    </location>
</feature>
<dbReference type="InterPro" id="IPR050268">
    <property type="entry name" value="NADH-dep_flavin_reductase"/>
</dbReference>
<comment type="caution">
    <text evidence="4">The sequence shown here is derived from an EMBL/GenBank/DDBJ whole genome shotgun (WGS) entry which is preliminary data.</text>
</comment>
<evidence type="ECO:0000313" key="4">
    <source>
        <dbReference type="EMBL" id="KAK8243640.1"/>
    </source>
</evidence>
<dbReference type="SMART" id="SM00903">
    <property type="entry name" value="Flavin_Reduct"/>
    <property type="match status" value="1"/>
</dbReference>
<organism evidence="4 5">
    <name type="scientific">Phyllosticta capitalensis</name>
    <dbReference type="NCBI Taxonomy" id="121624"/>
    <lineage>
        <taxon>Eukaryota</taxon>
        <taxon>Fungi</taxon>
        <taxon>Dikarya</taxon>
        <taxon>Ascomycota</taxon>
        <taxon>Pezizomycotina</taxon>
        <taxon>Dothideomycetes</taxon>
        <taxon>Dothideomycetes incertae sedis</taxon>
        <taxon>Botryosphaeriales</taxon>
        <taxon>Phyllostictaceae</taxon>
        <taxon>Phyllosticta</taxon>
    </lineage>
</organism>
<dbReference type="PANTHER" id="PTHR30466:SF1">
    <property type="entry name" value="FMN REDUCTASE (NADH) RUTF"/>
    <property type="match status" value="1"/>
</dbReference>
<dbReference type="InterPro" id="IPR002563">
    <property type="entry name" value="Flavin_Rdtase-like_dom"/>
</dbReference>
<reference evidence="4 5" key="1">
    <citation type="submission" date="2024-04" db="EMBL/GenBank/DDBJ databases">
        <title>Phyllosticta paracitricarpa is synonymous to the EU quarantine fungus P. citricarpa based on phylogenomic analyses.</title>
        <authorList>
            <consortium name="Lawrence Berkeley National Laboratory"/>
            <person name="Van Ingen-Buijs V.A."/>
            <person name="Van Westerhoven A.C."/>
            <person name="Haridas S."/>
            <person name="Skiadas P."/>
            <person name="Martin F."/>
            <person name="Groenewald J.Z."/>
            <person name="Crous P.W."/>
            <person name="Seidl M.F."/>
        </authorList>
    </citation>
    <scope>NUCLEOTIDE SEQUENCE [LARGE SCALE GENOMIC DNA]</scope>
    <source>
        <strain evidence="4 5">CBS 123374</strain>
    </source>
</reference>
<dbReference type="PANTHER" id="PTHR30466">
    <property type="entry name" value="FLAVIN REDUCTASE"/>
    <property type="match status" value="1"/>
</dbReference>
<evidence type="ECO:0000256" key="1">
    <source>
        <dbReference type="ARBA" id="ARBA00023002"/>
    </source>
</evidence>
<dbReference type="SUPFAM" id="SSF50475">
    <property type="entry name" value="FMN-binding split barrel"/>
    <property type="match status" value="1"/>
</dbReference>
<dbReference type="InterPro" id="IPR012349">
    <property type="entry name" value="Split_barrel_FMN-bd"/>
</dbReference>
<proteinExistence type="predicted"/>
<evidence type="ECO:0000313" key="5">
    <source>
        <dbReference type="Proteomes" id="UP001492380"/>
    </source>
</evidence>
<evidence type="ECO:0000256" key="2">
    <source>
        <dbReference type="SAM" id="MobiDB-lite"/>
    </source>
</evidence>
<gene>
    <name evidence="4" type="ORF">HDK90DRAFT_128823</name>
</gene>
<evidence type="ECO:0000259" key="3">
    <source>
        <dbReference type="SMART" id="SM00903"/>
    </source>
</evidence>
<accession>A0ABR1YYS0</accession>
<dbReference type="Proteomes" id="UP001492380">
    <property type="component" value="Unassembled WGS sequence"/>
</dbReference>
<keyword evidence="5" id="KW-1185">Reference proteome</keyword>
<feature type="domain" description="Flavin reductase like" evidence="3">
    <location>
        <begin position="82"/>
        <end position="292"/>
    </location>
</feature>
<feature type="region of interest" description="Disordered" evidence="2">
    <location>
        <begin position="301"/>
        <end position="324"/>
    </location>
</feature>
<protein>
    <submittedName>
        <fullName evidence="4">Flavin reductase like domain-containing protein</fullName>
    </submittedName>
</protein>
<keyword evidence="1" id="KW-0560">Oxidoreductase</keyword>
<dbReference type="Gene3D" id="2.30.110.10">
    <property type="entry name" value="Electron Transport, Fmn-binding Protein, Chain A"/>
    <property type="match status" value="1"/>
</dbReference>
<name>A0ABR1YYS0_9PEZI</name>